<dbReference type="PANTHER" id="PTHR43199">
    <property type="entry name" value="GLUTATHIONE HYDROLASE"/>
    <property type="match status" value="1"/>
</dbReference>
<evidence type="ECO:0000256" key="4">
    <source>
        <dbReference type="ARBA" id="ARBA00023145"/>
    </source>
</evidence>
<comment type="similarity">
    <text evidence="1">Belongs to the gamma-glutamyltransferase family.</text>
</comment>
<dbReference type="Gene3D" id="1.10.246.130">
    <property type="match status" value="1"/>
</dbReference>
<dbReference type="EMBL" id="JAIRAU010000027">
    <property type="protein sequence ID" value="MBZ5711557.1"/>
    <property type="molecule type" value="Genomic_DNA"/>
</dbReference>
<dbReference type="InterPro" id="IPR043138">
    <property type="entry name" value="GGT_lsub"/>
</dbReference>
<organism evidence="5 6">
    <name type="scientific">Nannocystis pusilla</name>
    <dbReference type="NCBI Taxonomy" id="889268"/>
    <lineage>
        <taxon>Bacteria</taxon>
        <taxon>Pseudomonadati</taxon>
        <taxon>Myxococcota</taxon>
        <taxon>Polyangia</taxon>
        <taxon>Nannocystales</taxon>
        <taxon>Nannocystaceae</taxon>
        <taxon>Nannocystis</taxon>
    </lineage>
</organism>
<proteinExistence type="inferred from homology"/>
<protein>
    <submittedName>
        <fullName evidence="5">Gamma-glutamyltransferase</fullName>
        <ecNumber evidence="5">2.3.2.2</ecNumber>
    </submittedName>
</protein>
<gene>
    <name evidence="5" type="ORF">K7C98_20140</name>
</gene>
<keyword evidence="4" id="KW-0865">Zymogen</keyword>
<evidence type="ECO:0000313" key="5">
    <source>
        <dbReference type="EMBL" id="MBZ5711557.1"/>
    </source>
</evidence>
<evidence type="ECO:0000256" key="1">
    <source>
        <dbReference type="ARBA" id="ARBA00009381"/>
    </source>
</evidence>
<dbReference type="InterPro" id="IPR043137">
    <property type="entry name" value="GGT_ssub_C"/>
</dbReference>
<dbReference type="Proteomes" id="UP001139031">
    <property type="component" value="Unassembled WGS sequence"/>
</dbReference>
<dbReference type="Gene3D" id="3.60.20.40">
    <property type="match status" value="1"/>
</dbReference>
<keyword evidence="3" id="KW-0378">Hydrolase</keyword>
<dbReference type="Pfam" id="PF01019">
    <property type="entry name" value="G_glu_transpept"/>
    <property type="match status" value="1"/>
</dbReference>
<reference evidence="5" key="1">
    <citation type="submission" date="2021-08" db="EMBL/GenBank/DDBJ databases">
        <authorList>
            <person name="Stevens D.C."/>
        </authorList>
    </citation>
    <scope>NUCLEOTIDE SEQUENCE</scope>
    <source>
        <strain evidence="5">DSM 53165</strain>
    </source>
</reference>
<keyword evidence="5" id="KW-0012">Acyltransferase</keyword>
<sequence>MHALAAGGNAFDAVLAALMAACVAEPVLASPGGGGFILALPAGQEPRLYDAFVHTPRVRRPGAEASAREVVTDWGTAQQAFHIGLGCAATPGLVAGMFAVHRELARLPMPVIAAPAVQAAREGIAVSQFMAYLMGLVAPIYLEQPAARAIFGDPRASVPTPVRAGGRLVNPVLGDMFEALAREGEDLFYRGDVAAAIVRQSREAGGHITADDLAAYRVEARAPLRLRYRDAALLTNPPPAAGGLMIAFALALLSGHDLRGMGFQTAEHVALLARAQAETVRARASAGPPREGVEAAWLDGELLRAHAAALAGPLRSRGTTHVSVIDAAGNAASATVSNGEGCGEIVPGTGMMLNNMLGEDDVNPPGPHAWPLDQRLASMMSPTAIVGDDGGLLVCGSGGSKRIRTAVLQVVSNVLDFGLPLPAAIAAPRVHVEDDHVSFEAGMAPAAAETLAGLFARTTAWPGLNMFFGGVHTVQRDKSGRLSGFGDPRRDGVCLGGD</sequence>
<dbReference type="InterPro" id="IPR051792">
    <property type="entry name" value="GGT_bact"/>
</dbReference>
<accession>A0ABS7TTT9</accession>
<dbReference type="RefSeq" id="WP_224193320.1">
    <property type="nucleotide sequence ID" value="NZ_JAIRAU010000027.1"/>
</dbReference>
<dbReference type="EC" id="2.3.2.2" evidence="5"/>
<dbReference type="SUPFAM" id="SSF56235">
    <property type="entry name" value="N-terminal nucleophile aminohydrolases (Ntn hydrolases)"/>
    <property type="match status" value="1"/>
</dbReference>
<dbReference type="PRINTS" id="PR01210">
    <property type="entry name" value="GGTRANSPTASE"/>
</dbReference>
<evidence type="ECO:0000256" key="2">
    <source>
        <dbReference type="ARBA" id="ARBA00022679"/>
    </source>
</evidence>
<keyword evidence="6" id="KW-1185">Reference proteome</keyword>
<evidence type="ECO:0000313" key="6">
    <source>
        <dbReference type="Proteomes" id="UP001139031"/>
    </source>
</evidence>
<name>A0ABS7TTT9_9BACT</name>
<dbReference type="PANTHER" id="PTHR43199:SF1">
    <property type="entry name" value="GLUTATHIONE HYDROLASE PROENZYME"/>
    <property type="match status" value="1"/>
</dbReference>
<evidence type="ECO:0000256" key="3">
    <source>
        <dbReference type="ARBA" id="ARBA00022801"/>
    </source>
</evidence>
<keyword evidence="2 5" id="KW-0808">Transferase</keyword>
<dbReference type="InterPro" id="IPR029055">
    <property type="entry name" value="Ntn_hydrolases_N"/>
</dbReference>
<dbReference type="GO" id="GO:0103068">
    <property type="term" value="F:leukotriene C4 gamma-glutamyl transferase activity"/>
    <property type="evidence" value="ECO:0007669"/>
    <property type="project" value="UniProtKB-EC"/>
</dbReference>
<comment type="caution">
    <text evidence="5">The sequence shown here is derived from an EMBL/GenBank/DDBJ whole genome shotgun (WGS) entry which is preliminary data.</text>
</comment>